<keyword evidence="10" id="KW-0812">Transmembrane</keyword>
<dbReference type="SUPFAM" id="SSF158472">
    <property type="entry name" value="HAMP domain-like"/>
    <property type="match status" value="1"/>
</dbReference>
<proteinExistence type="predicted"/>
<keyword evidence="5" id="KW-0597">Phosphoprotein</keyword>
<evidence type="ECO:0000256" key="7">
    <source>
        <dbReference type="ARBA" id="ARBA00022741"/>
    </source>
</evidence>
<feature type="domain" description="Histidine kinase" evidence="11">
    <location>
        <begin position="246"/>
        <end position="453"/>
    </location>
</feature>
<dbReference type="InterPro" id="IPR005467">
    <property type="entry name" value="His_kinase_dom"/>
</dbReference>
<evidence type="ECO:0000256" key="6">
    <source>
        <dbReference type="ARBA" id="ARBA00022679"/>
    </source>
</evidence>
<dbReference type="Pfam" id="PF00672">
    <property type="entry name" value="HAMP"/>
    <property type="match status" value="1"/>
</dbReference>
<dbReference type="PANTHER" id="PTHR44936">
    <property type="entry name" value="SENSOR PROTEIN CREC"/>
    <property type="match status" value="1"/>
</dbReference>
<comment type="catalytic activity">
    <reaction evidence="1">
        <text>ATP + protein L-histidine = ADP + protein N-phospho-L-histidine.</text>
        <dbReference type="EC" id="2.7.13.3"/>
    </reaction>
</comment>
<dbReference type="Proteomes" id="UP000886101">
    <property type="component" value="Unassembled WGS sequence"/>
</dbReference>
<dbReference type="Gene3D" id="6.10.340.10">
    <property type="match status" value="1"/>
</dbReference>
<dbReference type="SMART" id="SM00388">
    <property type="entry name" value="HisKA"/>
    <property type="match status" value="1"/>
</dbReference>
<keyword evidence="10" id="KW-0472">Membrane</keyword>
<dbReference type="PRINTS" id="PR00344">
    <property type="entry name" value="BCTRLSENSOR"/>
</dbReference>
<dbReference type="AlphaFoldDB" id="A0A7V5P179"/>
<dbReference type="PROSITE" id="PS50885">
    <property type="entry name" value="HAMP"/>
    <property type="match status" value="1"/>
</dbReference>
<dbReference type="SMART" id="SM00387">
    <property type="entry name" value="HATPase_c"/>
    <property type="match status" value="1"/>
</dbReference>
<evidence type="ECO:0000256" key="5">
    <source>
        <dbReference type="ARBA" id="ARBA00022553"/>
    </source>
</evidence>
<dbReference type="InterPro" id="IPR003660">
    <property type="entry name" value="HAMP_dom"/>
</dbReference>
<keyword evidence="10" id="KW-1133">Transmembrane helix</keyword>
<dbReference type="CDD" id="cd00075">
    <property type="entry name" value="HATPase"/>
    <property type="match status" value="1"/>
</dbReference>
<keyword evidence="4" id="KW-1003">Cell membrane</keyword>
<name>A0A7V5P179_9BACT</name>
<evidence type="ECO:0000313" key="13">
    <source>
        <dbReference type="EMBL" id="HHI97896.1"/>
    </source>
</evidence>
<dbReference type="InterPro" id="IPR036097">
    <property type="entry name" value="HisK_dim/P_sf"/>
</dbReference>
<evidence type="ECO:0000256" key="9">
    <source>
        <dbReference type="ARBA" id="ARBA00022840"/>
    </source>
</evidence>
<keyword evidence="7" id="KW-0547">Nucleotide-binding</keyword>
<dbReference type="GO" id="GO:0005524">
    <property type="term" value="F:ATP binding"/>
    <property type="evidence" value="ECO:0007669"/>
    <property type="project" value="UniProtKB-KW"/>
</dbReference>
<dbReference type="EC" id="2.7.13.3" evidence="3"/>
<dbReference type="GO" id="GO:0005886">
    <property type="term" value="C:plasma membrane"/>
    <property type="evidence" value="ECO:0007669"/>
    <property type="project" value="UniProtKB-SubCell"/>
</dbReference>
<dbReference type="InterPro" id="IPR003661">
    <property type="entry name" value="HisK_dim/P_dom"/>
</dbReference>
<evidence type="ECO:0000259" key="12">
    <source>
        <dbReference type="PROSITE" id="PS50885"/>
    </source>
</evidence>
<dbReference type="InterPro" id="IPR050980">
    <property type="entry name" value="2C_sensor_his_kinase"/>
</dbReference>
<gene>
    <name evidence="13" type="ORF">ENJ96_08580</name>
</gene>
<evidence type="ECO:0000256" key="10">
    <source>
        <dbReference type="SAM" id="Phobius"/>
    </source>
</evidence>
<dbReference type="SUPFAM" id="SSF47384">
    <property type="entry name" value="Homodimeric domain of signal transducing histidine kinase"/>
    <property type="match status" value="1"/>
</dbReference>
<keyword evidence="9" id="KW-0067">ATP-binding</keyword>
<dbReference type="SMART" id="SM00304">
    <property type="entry name" value="HAMP"/>
    <property type="match status" value="1"/>
</dbReference>
<feature type="transmembrane region" description="Helical" evidence="10">
    <location>
        <begin position="6"/>
        <end position="28"/>
    </location>
</feature>
<keyword evidence="6" id="KW-0808">Transferase</keyword>
<dbReference type="SUPFAM" id="SSF55874">
    <property type="entry name" value="ATPase domain of HSP90 chaperone/DNA topoisomerase II/histidine kinase"/>
    <property type="match status" value="1"/>
</dbReference>
<protein>
    <recommendedName>
        <fullName evidence="3">histidine kinase</fullName>
        <ecNumber evidence="3">2.7.13.3</ecNumber>
    </recommendedName>
</protein>
<dbReference type="Gene3D" id="1.10.287.130">
    <property type="match status" value="1"/>
</dbReference>
<comment type="caution">
    <text evidence="13">The sequence shown here is derived from an EMBL/GenBank/DDBJ whole genome shotgun (WGS) entry which is preliminary data.</text>
</comment>
<dbReference type="InterPro" id="IPR003594">
    <property type="entry name" value="HATPase_dom"/>
</dbReference>
<feature type="transmembrane region" description="Helical" evidence="10">
    <location>
        <begin position="153"/>
        <end position="175"/>
    </location>
</feature>
<dbReference type="Pfam" id="PF02518">
    <property type="entry name" value="HATPase_c"/>
    <property type="match status" value="1"/>
</dbReference>
<evidence type="ECO:0000256" key="3">
    <source>
        <dbReference type="ARBA" id="ARBA00012438"/>
    </source>
</evidence>
<dbReference type="CDD" id="cd06225">
    <property type="entry name" value="HAMP"/>
    <property type="match status" value="1"/>
</dbReference>
<evidence type="ECO:0000256" key="2">
    <source>
        <dbReference type="ARBA" id="ARBA00004651"/>
    </source>
</evidence>
<dbReference type="EMBL" id="DROK01000256">
    <property type="protein sequence ID" value="HHI97896.1"/>
    <property type="molecule type" value="Genomic_DNA"/>
</dbReference>
<dbReference type="InterPro" id="IPR036890">
    <property type="entry name" value="HATPase_C_sf"/>
</dbReference>
<comment type="subcellular location">
    <subcellularLocation>
        <location evidence="2">Cell membrane</location>
        <topology evidence="2">Multi-pass membrane protein</topology>
    </subcellularLocation>
</comment>
<keyword evidence="8 13" id="KW-0418">Kinase</keyword>
<evidence type="ECO:0000256" key="1">
    <source>
        <dbReference type="ARBA" id="ARBA00000085"/>
    </source>
</evidence>
<reference evidence="13" key="1">
    <citation type="journal article" date="2020" name="mSystems">
        <title>Genome- and Community-Level Interaction Insights into Carbon Utilization and Element Cycling Functions of Hydrothermarchaeota in Hydrothermal Sediment.</title>
        <authorList>
            <person name="Zhou Z."/>
            <person name="Liu Y."/>
            <person name="Xu W."/>
            <person name="Pan J."/>
            <person name="Luo Z.H."/>
            <person name="Li M."/>
        </authorList>
    </citation>
    <scope>NUCLEOTIDE SEQUENCE [LARGE SCALE GENOMIC DNA]</scope>
    <source>
        <strain evidence="13">HyVt-533</strain>
    </source>
</reference>
<dbReference type="Gene3D" id="3.30.565.10">
    <property type="entry name" value="Histidine kinase-like ATPase, C-terminal domain"/>
    <property type="match status" value="1"/>
</dbReference>
<dbReference type="PROSITE" id="PS50109">
    <property type="entry name" value="HIS_KIN"/>
    <property type="match status" value="1"/>
</dbReference>
<evidence type="ECO:0000256" key="4">
    <source>
        <dbReference type="ARBA" id="ARBA00022475"/>
    </source>
</evidence>
<evidence type="ECO:0000259" key="11">
    <source>
        <dbReference type="PROSITE" id="PS50109"/>
    </source>
</evidence>
<dbReference type="InterPro" id="IPR004358">
    <property type="entry name" value="Sig_transdc_His_kin-like_C"/>
</dbReference>
<sequence length="457" mass="51429">MFKRFILSFSVLIVFISAYFAYTSITFTKEILDELETRQAARLARFILEQDNILDEKTLIRLKRTLGGEVFVYAKDGTLLATTMEKNLLTDELKKIAPPYLEQLSSGPLVHKLNLLGQRYRLVLFEAQLTKDISAYFGLLLPASMEEKIQKNLIIGLSYTAFSGLVFMLVVSWLLSRSFTQPLEELVVAIKDVGQGLNPPKLEKKGPPEVQALAQAFNEMTQKLYEYQQRLIETERLATAAQLTASIAHEIKNPLTSLKLAAEILQEFLKDDPALARRAELILKETTRLEKILENMKARTQKIEITRRRVDLNQLVQEVVEVAQPQFENRKQKLDVQLFPQPLWAEVDPEKIKQVLWNLLNNASEAAGVGGEIKVSTTISEDKGEIIVEDTGPGVPEDRIKDLFRPFYTTKPEGTGLGLAISRQIILFHGGELSLTNRPEGGACAKIILPLAKPAQD</sequence>
<organism evidence="13">
    <name type="scientific">Thermodesulfatator atlanticus</name>
    <dbReference type="NCBI Taxonomy" id="501497"/>
    <lineage>
        <taxon>Bacteria</taxon>
        <taxon>Pseudomonadati</taxon>
        <taxon>Thermodesulfobacteriota</taxon>
        <taxon>Thermodesulfobacteria</taxon>
        <taxon>Thermodesulfobacteriales</taxon>
        <taxon>Thermodesulfatatoraceae</taxon>
        <taxon>Thermodesulfatator</taxon>
    </lineage>
</organism>
<dbReference type="CDD" id="cd00082">
    <property type="entry name" value="HisKA"/>
    <property type="match status" value="1"/>
</dbReference>
<dbReference type="GO" id="GO:0000155">
    <property type="term" value="F:phosphorelay sensor kinase activity"/>
    <property type="evidence" value="ECO:0007669"/>
    <property type="project" value="InterPro"/>
</dbReference>
<accession>A0A7V5P179</accession>
<evidence type="ECO:0000256" key="8">
    <source>
        <dbReference type="ARBA" id="ARBA00022777"/>
    </source>
</evidence>
<dbReference type="Pfam" id="PF00512">
    <property type="entry name" value="HisKA"/>
    <property type="match status" value="1"/>
</dbReference>
<feature type="domain" description="HAMP" evidence="12">
    <location>
        <begin position="177"/>
        <end position="229"/>
    </location>
</feature>
<dbReference type="PANTHER" id="PTHR44936:SF10">
    <property type="entry name" value="SENSOR PROTEIN RSTB"/>
    <property type="match status" value="1"/>
</dbReference>